<evidence type="ECO:0000313" key="2">
    <source>
        <dbReference type="EMBL" id="QKE29314.1"/>
    </source>
</evidence>
<dbReference type="RefSeq" id="WP_172126934.1">
    <property type="nucleotide sequence ID" value="NZ_CP042652.1"/>
</dbReference>
<keyword evidence="1" id="KW-0812">Transmembrane</keyword>
<dbReference type="EMBL" id="CP042652">
    <property type="protein sequence ID" value="QKE29314.1"/>
    <property type="molecule type" value="Genomic_DNA"/>
</dbReference>
<protein>
    <submittedName>
        <fullName evidence="2">Uncharacterized protein</fullName>
    </submittedName>
</protein>
<sequence length="293" mass="35340">MINYISTEQIFSLELDVSEEIDNNSLKNFVTTSLNLNNKEYSSNDLIYTTYLQELKQYQIILIDNKFTNAEFQVFELFYDDISEGLDLYLTDKFFCLYKNGVFYYYQAIEFSLTIEEFLDFINKKFNTKVNNYKKIKADELKELKDKYFQRNKKSNLKNINKRKNNSFIFYLIYLFILVYICIYYIEQNSSQKIENPTTNTQSLNYEEFKKEHTFVSLENDFNGILENLNKYSLQIISFEYKKPKIKIVLNSQIKDNLYLFLKEYKKSLISSSIYFDEKKELYEVTAYVNLYK</sequence>
<proteinExistence type="predicted"/>
<evidence type="ECO:0000256" key="1">
    <source>
        <dbReference type="SAM" id="Phobius"/>
    </source>
</evidence>
<dbReference type="AlphaFoldDB" id="A0A6M8F1V5"/>
<name>A0A6M8F1V5_9BACT</name>
<gene>
    <name evidence="2" type="ORF">AACT_2186</name>
</gene>
<keyword evidence="1" id="KW-1133">Transmembrane helix</keyword>
<accession>A0A6M8F1V5</accession>
<keyword evidence="3" id="KW-1185">Reference proteome</keyword>
<dbReference type="KEGG" id="paco:AACT_2186"/>
<organism evidence="2 3">
    <name type="scientific">Arcobacter acticola</name>
    <dbReference type="NCBI Taxonomy" id="1849015"/>
    <lineage>
        <taxon>Bacteria</taxon>
        <taxon>Pseudomonadati</taxon>
        <taxon>Campylobacterota</taxon>
        <taxon>Epsilonproteobacteria</taxon>
        <taxon>Campylobacterales</taxon>
        <taxon>Arcobacteraceae</taxon>
        <taxon>Arcobacter</taxon>
    </lineage>
</organism>
<keyword evidence="1" id="KW-0472">Membrane</keyword>
<dbReference type="Proteomes" id="UP000503483">
    <property type="component" value="Chromosome"/>
</dbReference>
<evidence type="ECO:0000313" key="3">
    <source>
        <dbReference type="Proteomes" id="UP000503483"/>
    </source>
</evidence>
<feature type="transmembrane region" description="Helical" evidence="1">
    <location>
        <begin position="168"/>
        <end position="186"/>
    </location>
</feature>
<reference evidence="2 3" key="1">
    <citation type="submission" date="2019-08" db="EMBL/GenBank/DDBJ databases">
        <title>Complete genome sequence of Arcobacter acticola.</title>
        <authorList>
            <person name="Miller W."/>
        </authorList>
    </citation>
    <scope>NUCLEOTIDE SEQUENCE [LARGE SCALE GENOMIC DNA]</scope>
    <source>
        <strain evidence="2 3">KCTC 52212</strain>
    </source>
</reference>